<dbReference type="Proteomes" id="UP000177407">
    <property type="component" value="Unassembled WGS sequence"/>
</dbReference>
<proteinExistence type="predicted"/>
<evidence type="ECO:0000313" key="1">
    <source>
        <dbReference type="EMBL" id="OGF20652.1"/>
    </source>
</evidence>
<protein>
    <submittedName>
        <fullName evidence="1">Uncharacterized protein</fullName>
    </submittedName>
</protein>
<dbReference type="EMBL" id="MFGA01000021">
    <property type="protein sequence ID" value="OGF20652.1"/>
    <property type="molecule type" value="Genomic_DNA"/>
</dbReference>
<gene>
    <name evidence="1" type="ORF">A2257_01320</name>
</gene>
<name>A0A1F5S258_9BACT</name>
<comment type="caution">
    <text evidence="1">The sequence shown here is derived from an EMBL/GenBank/DDBJ whole genome shotgun (WGS) entry which is preliminary data.</text>
</comment>
<dbReference type="AlphaFoldDB" id="A0A1F5S258"/>
<evidence type="ECO:0000313" key="2">
    <source>
        <dbReference type="Proteomes" id="UP000177407"/>
    </source>
</evidence>
<accession>A0A1F5S258</accession>
<reference evidence="1 2" key="1">
    <citation type="journal article" date="2016" name="Nat. Commun.">
        <title>Thousands of microbial genomes shed light on interconnected biogeochemical processes in an aquifer system.</title>
        <authorList>
            <person name="Anantharaman K."/>
            <person name="Brown C.T."/>
            <person name="Hug L.A."/>
            <person name="Sharon I."/>
            <person name="Castelle C.J."/>
            <person name="Probst A.J."/>
            <person name="Thomas B.C."/>
            <person name="Singh A."/>
            <person name="Wilkins M.J."/>
            <person name="Karaoz U."/>
            <person name="Brodie E.L."/>
            <person name="Williams K.H."/>
            <person name="Hubbard S.S."/>
            <person name="Banfield J.F."/>
        </authorList>
    </citation>
    <scope>NUCLEOTIDE SEQUENCE [LARGE SCALE GENOMIC DNA]</scope>
</reference>
<sequence length="171" mass="19596">MSILRELVNFEEQLGQERFAALINSGNTGKVRDFCDELLVATEMTTGAWTFELVGFNPTEMTVGGRIYEIIGFLWEREKNVGGDTMIVRAKEAEADLGEEDGEHLLAHQADIPPVVRGKVVFVFPNWRRRGSGNQEEVAFLRWSGDRWFQHWRLLSDAWVWGGRARLLSRK</sequence>
<organism evidence="1 2">
    <name type="scientific">Candidatus Falkowbacteria bacterium RIFOXYA2_FULL_38_12</name>
    <dbReference type="NCBI Taxonomy" id="1797993"/>
    <lineage>
        <taxon>Bacteria</taxon>
        <taxon>Candidatus Falkowiibacteriota</taxon>
    </lineage>
</organism>